<feature type="region of interest" description="Disordered" evidence="1">
    <location>
        <begin position="1"/>
        <end position="48"/>
    </location>
</feature>
<reference evidence="2" key="1">
    <citation type="journal article" date="2023" name="GigaByte">
        <title>Genome assembly of the bearded iris, Iris pallida Lam.</title>
        <authorList>
            <person name="Bruccoleri R.E."/>
            <person name="Oakeley E.J."/>
            <person name="Faust A.M.E."/>
            <person name="Altorfer M."/>
            <person name="Dessus-Babus S."/>
            <person name="Burckhardt D."/>
            <person name="Oertli M."/>
            <person name="Naumann U."/>
            <person name="Petersen F."/>
            <person name="Wong J."/>
        </authorList>
    </citation>
    <scope>NUCLEOTIDE SEQUENCE</scope>
    <source>
        <strain evidence="2">GSM-AAB239-AS_SAM_17_03QT</strain>
    </source>
</reference>
<dbReference type="Proteomes" id="UP001140949">
    <property type="component" value="Unassembled WGS sequence"/>
</dbReference>
<accession>A0AAX6HZR4</accession>
<gene>
    <name evidence="2" type="ORF">M6B38_281150</name>
</gene>
<comment type="caution">
    <text evidence="2">The sequence shown here is derived from an EMBL/GenBank/DDBJ whole genome shotgun (WGS) entry which is preliminary data.</text>
</comment>
<evidence type="ECO:0000313" key="2">
    <source>
        <dbReference type="EMBL" id="KAJ6846499.1"/>
    </source>
</evidence>
<proteinExistence type="predicted"/>
<organism evidence="2 3">
    <name type="scientific">Iris pallida</name>
    <name type="common">Sweet iris</name>
    <dbReference type="NCBI Taxonomy" id="29817"/>
    <lineage>
        <taxon>Eukaryota</taxon>
        <taxon>Viridiplantae</taxon>
        <taxon>Streptophyta</taxon>
        <taxon>Embryophyta</taxon>
        <taxon>Tracheophyta</taxon>
        <taxon>Spermatophyta</taxon>
        <taxon>Magnoliopsida</taxon>
        <taxon>Liliopsida</taxon>
        <taxon>Asparagales</taxon>
        <taxon>Iridaceae</taxon>
        <taxon>Iridoideae</taxon>
        <taxon>Irideae</taxon>
        <taxon>Iris</taxon>
    </lineage>
</organism>
<evidence type="ECO:0000256" key="1">
    <source>
        <dbReference type="SAM" id="MobiDB-lite"/>
    </source>
</evidence>
<name>A0AAX6HZR4_IRIPA</name>
<protein>
    <submittedName>
        <fullName evidence="2">Leucine-rich repeat extensin-like protein 7</fullName>
    </submittedName>
</protein>
<feature type="compositionally biased region" description="Basic residues" evidence="1">
    <location>
        <begin position="8"/>
        <end position="22"/>
    </location>
</feature>
<evidence type="ECO:0000313" key="3">
    <source>
        <dbReference type="Proteomes" id="UP001140949"/>
    </source>
</evidence>
<dbReference type="EMBL" id="JANAVB010005598">
    <property type="protein sequence ID" value="KAJ6846499.1"/>
    <property type="molecule type" value="Genomic_DNA"/>
</dbReference>
<dbReference type="AlphaFoldDB" id="A0AAX6HZR4"/>
<sequence length="48" mass="5544">MLATPRLGQRRTGCHKIERHRTRSVDEPLLRPTSEQQPRSPVAPRGDR</sequence>
<reference evidence="2" key="2">
    <citation type="submission" date="2023-04" db="EMBL/GenBank/DDBJ databases">
        <authorList>
            <person name="Bruccoleri R.E."/>
            <person name="Oakeley E.J."/>
            <person name="Faust A.-M."/>
            <person name="Dessus-Babus S."/>
            <person name="Altorfer M."/>
            <person name="Burckhardt D."/>
            <person name="Oertli M."/>
            <person name="Naumann U."/>
            <person name="Petersen F."/>
            <person name="Wong J."/>
        </authorList>
    </citation>
    <scope>NUCLEOTIDE SEQUENCE</scope>
    <source>
        <strain evidence="2">GSM-AAB239-AS_SAM_17_03QT</strain>
        <tissue evidence="2">Leaf</tissue>
    </source>
</reference>
<keyword evidence="3" id="KW-1185">Reference proteome</keyword>